<protein>
    <recommendedName>
        <fullName evidence="8">HTH araC/xylS-type domain-containing protein</fullName>
    </recommendedName>
</protein>
<evidence type="ECO:0000256" key="6">
    <source>
        <dbReference type="ARBA" id="ARBA00023295"/>
    </source>
</evidence>
<dbReference type="Proteomes" id="UP000290567">
    <property type="component" value="Unassembled WGS sequence"/>
</dbReference>
<dbReference type="Pfam" id="PF12833">
    <property type="entry name" value="HTH_18"/>
    <property type="match status" value="1"/>
</dbReference>
<dbReference type="Pfam" id="PF07883">
    <property type="entry name" value="Cupin_2"/>
    <property type="match status" value="1"/>
</dbReference>
<organism evidence="9 10">
    <name type="scientific">Enterococcus florum</name>
    <dbReference type="NCBI Taxonomy" id="2480627"/>
    <lineage>
        <taxon>Bacteria</taxon>
        <taxon>Bacillati</taxon>
        <taxon>Bacillota</taxon>
        <taxon>Bacilli</taxon>
        <taxon>Lactobacillales</taxon>
        <taxon>Enterococcaceae</taxon>
        <taxon>Enterococcus</taxon>
    </lineage>
</organism>
<sequence>MEKDYLSSDLLMDVEFTTQGETKTHYHENFELLYVLNGELSIIVEGEEYQLKQKDLIIINYNRKHRYIGSDDLFLARFVISYSKVKELLSNDMILFWCNSTLEKNESYDEMRKIIDQILNQQIMTNHKNQIYKMSLYYQLLHVISKNFLLTSENVRYQSEKKSDSRMEEIFQFIRANYQKSITLQELADHFFLSTAYLSKYIKKKCNVSFTDLVNSVRLTHSMTDLLYTDASIMKIAMDNGFASVAAYNKVFKEAYDMTPSLFRKNSVTAEKKERDTQDSDQLRERLNSYLNENKITDDQDEESHDRNISFMLDKQNIYKQTSYYSKLINAGTAIDLTKSDFQEQIIYLKNKLGAEYIRFWDIYDPNLYLDIHAPKEALNFSKLDTVIDFLVKNQLKPYIELGSKPIRLLKNTQDALVEIPRNENFDSAEEMQRFFRELIRHFIKRYGSEEVQQWYFEYWKKEDIAFLDLRYNYSPQTEDVHRKYFATFDKIAGTLRKILPDIKIGGGGFPVQHYGNKGFSDLLSLWQEYDEKPNFLTITCYPYQLEKESDNYYEKKSTDVFFIKHNLEVVKESMEHSDFPDTPIHVSEYSLTLSNRNPVNDHCSKGSYLIQNMISTIGGAELFGHWLGTDIYADLQDSQGFLFGGCGLLTKTGVAKPAFYALEFLNSLYEDVYYKEKHCIITGNTRGSFRIACHNYRKLNFNYYLMDESKIQLDNLQNLFEDNESLTLNIDINGVENGSYVIKSRVVNRSHGSVQDEWSRFDLKELSMNEQDYLHRISTPRLLNTKVKVENSRLQFSIHLKPHEIRYLHVTAE</sequence>
<accession>A0A4P5P5K6</accession>
<feature type="coiled-coil region" evidence="7">
    <location>
        <begin position="273"/>
        <end position="300"/>
    </location>
</feature>
<dbReference type="GO" id="GO:0003700">
    <property type="term" value="F:DNA-binding transcription factor activity"/>
    <property type="evidence" value="ECO:0007669"/>
    <property type="project" value="InterPro"/>
</dbReference>
<gene>
    <name evidence="9" type="ORF">NRIC_06170</name>
</gene>
<dbReference type="InterPro" id="IPR014710">
    <property type="entry name" value="RmlC-like_jellyroll"/>
</dbReference>
<dbReference type="SUPFAM" id="SSF51445">
    <property type="entry name" value="(Trans)glycosidases"/>
    <property type="match status" value="1"/>
</dbReference>
<dbReference type="SUPFAM" id="SSF51011">
    <property type="entry name" value="Glycosyl hydrolase domain"/>
    <property type="match status" value="1"/>
</dbReference>
<evidence type="ECO:0000256" key="4">
    <source>
        <dbReference type="ARBA" id="ARBA00023125"/>
    </source>
</evidence>
<dbReference type="Pfam" id="PF01229">
    <property type="entry name" value="Glyco_hydro_39"/>
    <property type="match status" value="1"/>
</dbReference>
<dbReference type="GO" id="GO:0016798">
    <property type="term" value="F:hydrolase activity, acting on glycosyl bonds"/>
    <property type="evidence" value="ECO:0007669"/>
    <property type="project" value="UniProtKB-KW"/>
</dbReference>
<evidence type="ECO:0000256" key="2">
    <source>
        <dbReference type="ARBA" id="ARBA00022801"/>
    </source>
</evidence>
<dbReference type="Gene3D" id="2.60.40.1500">
    <property type="entry name" value="Glycosyl hydrolase domain, family 39"/>
    <property type="match status" value="1"/>
</dbReference>
<evidence type="ECO:0000256" key="3">
    <source>
        <dbReference type="ARBA" id="ARBA00023015"/>
    </source>
</evidence>
<dbReference type="InterPro" id="IPR018060">
    <property type="entry name" value="HTH_AraC"/>
</dbReference>
<keyword evidence="5" id="KW-0804">Transcription</keyword>
<keyword evidence="3" id="KW-0805">Transcription regulation</keyword>
<dbReference type="PROSITE" id="PS00041">
    <property type="entry name" value="HTH_ARAC_FAMILY_1"/>
    <property type="match status" value="1"/>
</dbReference>
<evidence type="ECO:0000313" key="10">
    <source>
        <dbReference type="Proteomes" id="UP000290567"/>
    </source>
</evidence>
<dbReference type="InterPro" id="IPR017853">
    <property type="entry name" value="GH"/>
</dbReference>
<keyword evidence="4" id="KW-0238">DNA-binding</keyword>
<keyword evidence="10" id="KW-1185">Reference proteome</keyword>
<name>A0A4P5P5K6_9ENTE</name>
<comment type="caution">
    <text evidence="9">The sequence shown here is derived from an EMBL/GenBank/DDBJ whole genome shotgun (WGS) entry which is preliminary data.</text>
</comment>
<dbReference type="OrthoDB" id="506156at2"/>
<evidence type="ECO:0000313" key="9">
    <source>
        <dbReference type="EMBL" id="GCF92726.1"/>
    </source>
</evidence>
<keyword evidence="7" id="KW-0175">Coiled coil</keyword>
<keyword evidence="2" id="KW-0378">Hydrolase</keyword>
<proteinExistence type="inferred from homology"/>
<dbReference type="Gene3D" id="2.60.120.10">
    <property type="entry name" value="Jelly Rolls"/>
    <property type="match status" value="1"/>
</dbReference>
<dbReference type="SMART" id="SM00342">
    <property type="entry name" value="HTH_ARAC"/>
    <property type="match status" value="1"/>
</dbReference>
<dbReference type="Gene3D" id="1.10.10.60">
    <property type="entry name" value="Homeodomain-like"/>
    <property type="match status" value="2"/>
</dbReference>
<evidence type="ECO:0000256" key="7">
    <source>
        <dbReference type="SAM" id="Coils"/>
    </source>
</evidence>
<dbReference type="InterPro" id="IPR013096">
    <property type="entry name" value="Cupin_2"/>
</dbReference>
<dbReference type="PANTHER" id="PTHR43280">
    <property type="entry name" value="ARAC-FAMILY TRANSCRIPTIONAL REGULATOR"/>
    <property type="match status" value="1"/>
</dbReference>
<dbReference type="RefSeq" id="WP_146621226.1">
    <property type="nucleotide sequence ID" value="NZ_BJCC01000006.1"/>
</dbReference>
<comment type="similarity">
    <text evidence="1">Belongs to the glycosyl hydrolase 39 family.</text>
</comment>
<dbReference type="InterPro" id="IPR018062">
    <property type="entry name" value="HTH_AraC-typ_CS"/>
</dbReference>
<evidence type="ECO:0000256" key="1">
    <source>
        <dbReference type="ARBA" id="ARBA00008875"/>
    </source>
</evidence>
<reference evidence="10" key="1">
    <citation type="submission" date="2019-02" db="EMBL/GenBank/DDBJ databases">
        <title>Draft genome sequence of Enterococcus sp. Gos25-1.</title>
        <authorList>
            <person name="Tanaka N."/>
            <person name="Shiwa Y."/>
            <person name="Fujita N."/>
        </authorList>
    </citation>
    <scope>NUCLEOTIDE SEQUENCE [LARGE SCALE GENOMIC DNA]</scope>
    <source>
        <strain evidence="10">Gos25-1</strain>
    </source>
</reference>
<dbReference type="InterPro" id="IPR009057">
    <property type="entry name" value="Homeodomain-like_sf"/>
</dbReference>
<dbReference type="InterPro" id="IPR037923">
    <property type="entry name" value="HTH-like"/>
</dbReference>
<dbReference type="PROSITE" id="PS01124">
    <property type="entry name" value="HTH_ARAC_FAMILY_2"/>
    <property type="match status" value="1"/>
</dbReference>
<dbReference type="SUPFAM" id="SSF46689">
    <property type="entry name" value="Homeodomain-like"/>
    <property type="match status" value="1"/>
</dbReference>
<feature type="domain" description="HTH araC/xylS-type" evidence="8">
    <location>
        <begin position="168"/>
        <end position="266"/>
    </location>
</feature>
<dbReference type="SUPFAM" id="SSF51215">
    <property type="entry name" value="Regulatory protein AraC"/>
    <property type="match status" value="1"/>
</dbReference>
<dbReference type="Gene3D" id="3.20.20.80">
    <property type="entry name" value="Glycosidases"/>
    <property type="match status" value="1"/>
</dbReference>
<evidence type="ECO:0000256" key="5">
    <source>
        <dbReference type="ARBA" id="ARBA00023163"/>
    </source>
</evidence>
<dbReference type="EMBL" id="BJCC01000006">
    <property type="protein sequence ID" value="GCF92726.1"/>
    <property type="molecule type" value="Genomic_DNA"/>
</dbReference>
<keyword evidence="6" id="KW-0326">Glycosidase</keyword>
<dbReference type="InterPro" id="IPR049166">
    <property type="entry name" value="GH39_cat"/>
</dbReference>
<dbReference type="PANTHER" id="PTHR43280:SF2">
    <property type="entry name" value="HTH-TYPE TRANSCRIPTIONAL REGULATOR EXSA"/>
    <property type="match status" value="1"/>
</dbReference>
<evidence type="ECO:0000259" key="8">
    <source>
        <dbReference type="PROSITE" id="PS01124"/>
    </source>
</evidence>
<dbReference type="GO" id="GO:0043565">
    <property type="term" value="F:sequence-specific DNA binding"/>
    <property type="evidence" value="ECO:0007669"/>
    <property type="project" value="InterPro"/>
</dbReference>
<dbReference type="AlphaFoldDB" id="A0A4P5P5K6"/>